<name>A0A0F9CHA7_9ZZZZ</name>
<evidence type="ECO:0000313" key="1">
    <source>
        <dbReference type="EMBL" id="KKK96076.1"/>
    </source>
</evidence>
<organism evidence="1">
    <name type="scientific">marine sediment metagenome</name>
    <dbReference type="NCBI Taxonomy" id="412755"/>
    <lineage>
        <taxon>unclassified sequences</taxon>
        <taxon>metagenomes</taxon>
        <taxon>ecological metagenomes</taxon>
    </lineage>
</organism>
<comment type="caution">
    <text evidence="1">The sequence shown here is derived from an EMBL/GenBank/DDBJ whole genome shotgun (WGS) entry which is preliminary data.</text>
</comment>
<protein>
    <submittedName>
        <fullName evidence="1">Uncharacterized protein</fullName>
    </submittedName>
</protein>
<accession>A0A0F9CHA7</accession>
<gene>
    <name evidence="1" type="ORF">LCGC14_2666440</name>
</gene>
<sequence length="61" mass="7142">MEYKLLGTDSHLKEIAGVVVQAADDGRDKLNNDEQEYVIKMTKRMVKEYKRQFSESSRKSF</sequence>
<reference evidence="1" key="1">
    <citation type="journal article" date="2015" name="Nature">
        <title>Complex archaea that bridge the gap between prokaryotes and eukaryotes.</title>
        <authorList>
            <person name="Spang A."/>
            <person name="Saw J.H."/>
            <person name="Jorgensen S.L."/>
            <person name="Zaremba-Niedzwiedzka K."/>
            <person name="Martijn J."/>
            <person name="Lind A.E."/>
            <person name="van Eijk R."/>
            <person name="Schleper C."/>
            <person name="Guy L."/>
            <person name="Ettema T.J."/>
        </authorList>
    </citation>
    <scope>NUCLEOTIDE SEQUENCE</scope>
</reference>
<dbReference type="AlphaFoldDB" id="A0A0F9CHA7"/>
<proteinExistence type="predicted"/>
<dbReference type="EMBL" id="LAZR01046638">
    <property type="protein sequence ID" value="KKK96076.1"/>
    <property type="molecule type" value="Genomic_DNA"/>
</dbReference>